<evidence type="ECO:0000259" key="3">
    <source>
        <dbReference type="PROSITE" id="PS51910"/>
    </source>
</evidence>
<name>A0A1C7P950_9BACT</name>
<dbReference type="Pfam" id="PF00704">
    <property type="entry name" value="Glyco_hydro_18"/>
    <property type="match status" value="1"/>
</dbReference>
<evidence type="ECO:0000313" key="4">
    <source>
        <dbReference type="EMBL" id="SEH94249.1"/>
    </source>
</evidence>
<dbReference type="InterPro" id="IPR017853">
    <property type="entry name" value="GH"/>
</dbReference>
<gene>
    <name evidence="4" type="ORF">PYTT_1929</name>
</gene>
<dbReference type="InterPro" id="IPR050314">
    <property type="entry name" value="Glycosyl_Hydrlase_18"/>
</dbReference>
<reference evidence="5" key="1">
    <citation type="submission" date="2016-09" db="EMBL/GenBank/DDBJ databases">
        <authorList>
            <person name="Koehorst J."/>
        </authorList>
    </citation>
    <scope>NUCLEOTIDE SEQUENCE [LARGE SCALE GENOMIC DNA]</scope>
</reference>
<evidence type="ECO:0000256" key="1">
    <source>
        <dbReference type="ARBA" id="ARBA00000822"/>
    </source>
</evidence>
<evidence type="ECO:0000313" key="5">
    <source>
        <dbReference type="Proteomes" id="UP000176204"/>
    </source>
</evidence>
<dbReference type="Gene3D" id="3.40.5.30">
    <property type="entry name" value="(Trans)glycosidases - domain 2"/>
    <property type="match status" value="1"/>
</dbReference>
<sequence length="328" mass="36624">MNNIFRLTLATSLFCALTTPLPAKQEPASPQKDHSSFLRSDYYVWNRFEKQGGPNAEQIQNIEVLIFFSPLVPDAKGKLTVDRKFEEALAKLKKAKSPKSQIWLGLGDLRAVSKNKQATDTLAKETVNLCKKYGFTGVDIDWEGNDDIPANVYADVLKSLSAACRKAKLAIANSVGTGPHYIAKSAAVQPYLDHINIQFYYSTRNAMSVNETKQVLDRFEKAGVPRRKLMIGLPVYGMVDMQKNRNAKPTALGYNFMISKGAKPNENTWVNPENGATYYYSGQPLIRSKVDFAKKNGYGGVFTWELTMDAPYSSPQSILRVLDEACKR</sequence>
<dbReference type="Proteomes" id="UP000176204">
    <property type="component" value="Chromosome I"/>
</dbReference>
<dbReference type="EC" id="3.2.1.14" evidence="2"/>
<dbReference type="GO" id="GO:0006032">
    <property type="term" value="P:chitin catabolic process"/>
    <property type="evidence" value="ECO:0007669"/>
    <property type="project" value="TreeGrafter"/>
</dbReference>
<dbReference type="AlphaFoldDB" id="A0A1C7P950"/>
<protein>
    <recommendedName>
        <fullName evidence="2">chitinase</fullName>
        <ecNumber evidence="2">3.2.1.14</ecNumber>
    </recommendedName>
</protein>
<dbReference type="SMART" id="SM00636">
    <property type="entry name" value="Glyco_18"/>
    <property type="match status" value="1"/>
</dbReference>
<dbReference type="GO" id="GO:0005975">
    <property type="term" value="P:carbohydrate metabolic process"/>
    <property type="evidence" value="ECO:0007669"/>
    <property type="project" value="InterPro"/>
</dbReference>
<dbReference type="PROSITE" id="PS51910">
    <property type="entry name" value="GH18_2"/>
    <property type="match status" value="1"/>
</dbReference>
<comment type="catalytic activity">
    <reaction evidence="1">
        <text>Random endo-hydrolysis of N-acetyl-beta-D-glucosaminide (1-&gt;4)-beta-linkages in chitin and chitodextrins.</text>
        <dbReference type="EC" id="3.2.1.14"/>
    </reaction>
</comment>
<accession>A0A1C7P950</accession>
<feature type="domain" description="GH18" evidence="3">
    <location>
        <begin position="36"/>
        <end position="328"/>
    </location>
</feature>
<dbReference type="RefSeq" id="WP_172801806.1">
    <property type="nucleotide sequence ID" value="NZ_LIGX01000041.1"/>
</dbReference>
<evidence type="ECO:0000256" key="2">
    <source>
        <dbReference type="ARBA" id="ARBA00012729"/>
    </source>
</evidence>
<organism evidence="4 5">
    <name type="scientific">Akkermansia glycaniphila</name>
    <dbReference type="NCBI Taxonomy" id="1679444"/>
    <lineage>
        <taxon>Bacteria</taxon>
        <taxon>Pseudomonadati</taxon>
        <taxon>Verrucomicrobiota</taxon>
        <taxon>Verrucomicrobiia</taxon>
        <taxon>Verrucomicrobiales</taxon>
        <taxon>Akkermansiaceae</taxon>
        <taxon>Akkermansia</taxon>
    </lineage>
</organism>
<dbReference type="PANTHER" id="PTHR11177">
    <property type="entry name" value="CHITINASE"/>
    <property type="match status" value="1"/>
</dbReference>
<dbReference type="InterPro" id="IPR011583">
    <property type="entry name" value="Chitinase_II/V-like_cat"/>
</dbReference>
<proteinExistence type="predicted"/>
<dbReference type="KEGG" id="agl:PYTT_1929"/>
<dbReference type="SUPFAM" id="SSF51445">
    <property type="entry name" value="(Trans)glycosidases"/>
    <property type="match status" value="1"/>
</dbReference>
<dbReference type="Gene3D" id="3.20.20.80">
    <property type="entry name" value="Glycosidases"/>
    <property type="match status" value="1"/>
</dbReference>
<dbReference type="PANTHER" id="PTHR11177:SF317">
    <property type="entry name" value="CHITINASE 12-RELATED"/>
    <property type="match status" value="1"/>
</dbReference>
<dbReference type="InterPro" id="IPR001223">
    <property type="entry name" value="Glyco_hydro18_cat"/>
</dbReference>
<dbReference type="GO" id="GO:0008843">
    <property type="term" value="F:endochitinase activity"/>
    <property type="evidence" value="ECO:0007669"/>
    <property type="project" value="UniProtKB-EC"/>
</dbReference>
<dbReference type="GO" id="GO:0005576">
    <property type="term" value="C:extracellular region"/>
    <property type="evidence" value="ECO:0007669"/>
    <property type="project" value="TreeGrafter"/>
</dbReference>
<dbReference type="EMBL" id="LT629973">
    <property type="protein sequence ID" value="SEH94249.1"/>
    <property type="molecule type" value="Genomic_DNA"/>
</dbReference>
<keyword evidence="5" id="KW-1185">Reference proteome</keyword>
<dbReference type="STRING" id="1679444.PYTT_1929"/>
<dbReference type="GO" id="GO:0008061">
    <property type="term" value="F:chitin binding"/>
    <property type="evidence" value="ECO:0007669"/>
    <property type="project" value="InterPro"/>
</dbReference>